<evidence type="ECO:0000313" key="10">
    <source>
        <dbReference type="EMBL" id="CBH14749.1"/>
    </source>
</evidence>
<dbReference type="InterPro" id="IPR001094">
    <property type="entry name" value="Flavdoxin-like"/>
</dbReference>
<dbReference type="Gene3D" id="3.40.50.80">
    <property type="entry name" value="Nucleotide-binding domain of ferredoxin-NADP reductase (FNR) module"/>
    <property type="match status" value="1"/>
</dbReference>
<dbReference type="PANTHER" id="PTHR19384">
    <property type="entry name" value="NITRIC OXIDE SYNTHASE-RELATED"/>
    <property type="match status" value="1"/>
</dbReference>
<evidence type="ECO:0000256" key="4">
    <source>
        <dbReference type="ARBA" id="ARBA00022643"/>
    </source>
</evidence>
<dbReference type="SUPFAM" id="SSF52343">
    <property type="entry name" value="Ferredoxin reductase-like, C-terminal NADP-linked domain"/>
    <property type="match status" value="1"/>
</dbReference>
<name>C9ZZA0_TRYB9</name>
<sequence>MFRRFCTASGILAGTCLVAFAVRVWVTRRGCLPNERSLSAKYANMLQNGQASKGCQTYQDEAILVIYGSVSGNAEMYAKTLVTNLRERGADIALIDPSAWPYLAQHTPQQPLFPASKGTQMPVVVFVVSTTGEGEVPDNFFSLFIQMKAVVRRGLEGGAEPFKDVFYAVFALGESSYKYFCRAGVDVDGLLQKGGGTELVPIGIGDARDPLRDDLFDAWEETLTKKLKETCGMKLEALSDKPPQPQLLFRFIPDKPADTLPFAPPPSLLEPSGQYPGQFVLEAKTRRTSEREDGSYVLHLVLGFGGHTVKYQAGDHLGIYPANPPDVVEAYRQVLNIPLTDWTKPVELCSPVNARARASLRNTLPARVTLRTVFERYLDLCGKPRKSMLRLLARYCSEIEEKTAMIDFLRGGHSLNAVAEFGTSTPSYRRGHYTVLDCLKMFCSWRGRLPVGHFVEAMPRMQPRFYSIASDMLTHPTTVEAFIRIIPDGVNSLFLHHLSVGAKVTAFVRKSTFHLPQKCSGRPVVMIGPGTGVASMIGFCYRREAVLKKQAAVEHGPMVLFFGNRNRSSEYFVEREVRQWCPHGEGKLPSAGVRCDSVLTLVDAAFSRDQPEKYYVTHLLEKHQDYLLKLLTSRVGGGCLIYISGDASRVSRSVDKAILKLLEYGGFAEEAAVEFLARMEREGRYLKDVY</sequence>
<dbReference type="InterPro" id="IPR029039">
    <property type="entry name" value="Flavoprotein-like_sf"/>
</dbReference>
<evidence type="ECO:0000259" key="8">
    <source>
        <dbReference type="PROSITE" id="PS50902"/>
    </source>
</evidence>
<dbReference type="PRINTS" id="PR00369">
    <property type="entry name" value="FLAVODOXIN"/>
</dbReference>
<comment type="cofactor">
    <cofactor evidence="2">
        <name>FAD</name>
        <dbReference type="ChEBI" id="CHEBI:57692"/>
    </cofactor>
</comment>
<keyword evidence="4" id="KW-0288">FMN</keyword>
<dbReference type="FunFam" id="3.40.50.360:FF:000120">
    <property type="entry name" value="NADPH--cytochrome p450 reductase, putative"/>
    <property type="match status" value="1"/>
</dbReference>
<dbReference type="OrthoDB" id="1856718at2759"/>
<dbReference type="Gene3D" id="2.40.30.10">
    <property type="entry name" value="Translation factors"/>
    <property type="match status" value="1"/>
</dbReference>
<comment type="cofactor">
    <cofactor evidence="1">
        <name>FMN</name>
        <dbReference type="ChEBI" id="CHEBI:58210"/>
    </cofactor>
</comment>
<reference evidence="11" key="1">
    <citation type="journal article" date="2010" name="PLoS Negl. Trop. Dis.">
        <title>The genome sequence of Trypanosoma brucei gambiense, causative agent of chronic human african trypanosomiasis.</title>
        <authorList>
            <person name="Jackson A.P."/>
            <person name="Sanders M."/>
            <person name="Berry A."/>
            <person name="McQuillan J."/>
            <person name="Aslett M.A."/>
            <person name="Quail M.A."/>
            <person name="Chukualim B."/>
            <person name="Capewell P."/>
            <person name="MacLeod A."/>
            <person name="Melville S.E."/>
            <person name="Gibson W."/>
            <person name="Barry J.D."/>
            <person name="Berriman M."/>
            <person name="Hertz-Fowler C."/>
        </authorList>
    </citation>
    <scope>NUCLEOTIDE SEQUENCE [LARGE SCALE GENOMIC DNA]</scope>
    <source>
        <strain evidence="11">MHOM/CI/86/DAL972</strain>
    </source>
</reference>
<evidence type="ECO:0000256" key="2">
    <source>
        <dbReference type="ARBA" id="ARBA00001974"/>
    </source>
</evidence>
<dbReference type="SUPFAM" id="SSF63380">
    <property type="entry name" value="Riboflavin synthase domain-like"/>
    <property type="match status" value="1"/>
</dbReference>
<dbReference type="PROSITE" id="PS51384">
    <property type="entry name" value="FAD_FR"/>
    <property type="match status" value="1"/>
</dbReference>
<evidence type="ECO:0000256" key="6">
    <source>
        <dbReference type="ARBA" id="ARBA00022857"/>
    </source>
</evidence>
<accession>C9ZZA0</accession>
<dbReference type="InterPro" id="IPR003097">
    <property type="entry name" value="CysJ-like_FAD-binding"/>
</dbReference>
<evidence type="ECO:0000256" key="1">
    <source>
        <dbReference type="ARBA" id="ARBA00001917"/>
    </source>
</evidence>
<dbReference type="Pfam" id="PF00667">
    <property type="entry name" value="FAD_binding_1"/>
    <property type="match status" value="1"/>
</dbReference>
<dbReference type="InterPro" id="IPR008254">
    <property type="entry name" value="Flavodoxin/NO_synth"/>
</dbReference>
<keyword evidence="3" id="KW-0285">Flavoprotein</keyword>
<dbReference type="InterPro" id="IPR023173">
    <property type="entry name" value="NADPH_Cyt_P450_Rdtase_alpha"/>
</dbReference>
<dbReference type="VEuPathDB" id="TriTrypDB:Tbg972.9.8250"/>
<dbReference type="InterPro" id="IPR039261">
    <property type="entry name" value="FNR_nucleotide-bd"/>
</dbReference>
<dbReference type="InterPro" id="IPR017938">
    <property type="entry name" value="Riboflavin_synthase-like_b-brl"/>
</dbReference>
<dbReference type="Pfam" id="PF00258">
    <property type="entry name" value="Flavodoxin_1"/>
    <property type="match status" value="1"/>
</dbReference>
<evidence type="ECO:0000256" key="3">
    <source>
        <dbReference type="ARBA" id="ARBA00022630"/>
    </source>
</evidence>
<dbReference type="InterPro" id="IPR001709">
    <property type="entry name" value="Flavoprot_Pyr_Nucl_cyt_Rdtase"/>
</dbReference>
<dbReference type="InterPro" id="IPR017927">
    <property type="entry name" value="FAD-bd_FR_type"/>
</dbReference>
<dbReference type="Gene3D" id="1.20.990.10">
    <property type="entry name" value="NADPH-cytochrome p450 Reductase, Chain A, domain 3"/>
    <property type="match status" value="1"/>
</dbReference>
<feature type="domain" description="FAD-binding FR-type" evidence="9">
    <location>
        <begin position="274"/>
        <end position="516"/>
    </location>
</feature>
<keyword evidence="7 10" id="KW-0560">Oxidoreductase</keyword>
<keyword evidence="6" id="KW-0521">NADP</keyword>
<dbReference type="AlphaFoldDB" id="C9ZZA0"/>
<evidence type="ECO:0000259" key="9">
    <source>
        <dbReference type="PROSITE" id="PS51384"/>
    </source>
</evidence>
<gene>
    <name evidence="10" type="ORF">TbgDal_IX8250</name>
</gene>
<dbReference type="GO" id="GO:0010181">
    <property type="term" value="F:FMN binding"/>
    <property type="evidence" value="ECO:0007669"/>
    <property type="project" value="InterPro"/>
</dbReference>
<dbReference type="GO" id="GO:0050660">
    <property type="term" value="F:flavin adenine dinucleotide binding"/>
    <property type="evidence" value="ECO:0007669"/>
    <property type="project" value="TreeGrafter"/>
</dbReference>
<dbReference type="Gene3D" id="3.40.50.360">
    <property type="match status" value="1"/>
</dbReference>
<dbReference type="GO" id="GO:0003958">
    <property type="term" value="F:NADPH-hemoprotein reductase activity"/>
    <property type="evidence" value="ECO:0007669"/>
    <property type="project" value="UniProtKB-EC"/>
</dbReference>
<keyword evidence="5" id="KW-0274">FAD</keyword>
<dbReference type="FunFam" id="3.40.50.80:FF:000093">
    <property type="entry name" value="Putative cytochrome P450 reductase"/>
    <property type="match status" value="1"/>
</dbReference>
<dbReference type="KEGG" id="tbg:TbgDal_IX8250"/>
<dbReference type="PROSITE" id="PS50902">
    <property type="entry name" value="FLAVODOXIN_LIKE"/>
    <property type="match status" value="1"/>
</dbReference>
<dbReference type="SUPFAM" id="SSF52218">
    <property type="entry name" value="Flavoproteins"/>
    <property type="match status" value="1"/>
</dbReference>
<dbReference type="EMBL" id="FN554972">
    <property type="protein sequence ID" value="CBH14749.1"/>
    <property type="molecule type" value="Genomic_DNA"/>
</dbReference>
<dbReference type="PRINTS" id="PR00371">
    <property type="entry name" value="FPNCR"/>
</dbReference>
<dbReference type="EC" id="1.6.2.4" evidence="10"/>
<evidence type="ECO:0000313" key="11">
    <source>
        <dbReference type="Proteomes" id="UP000002316"/>
    </source>
</evidence>
<dbReference type="Proteomes" id="UP000002316">
    <property type="component" value="Chromosome 9"/>
</dbReference>
<proteinExistence type="predicted"/>
<organism evidence="10 11">
    <name type="scientific">Trypanosoma brucei gambiense (strain MHOM/CI/86/DAL972)</name>
    <dbReference type="NCBI Taxonomy" id="679716"/>
    <lineage>
        <taxon>Eukaryota</taxon>
        <taxon>Discoba</taxon>
        <taxon>Euglenozoa</taxon>
        <taxon>Kinetoplastea</taxon>
        <taxon>Metakinetoplastina</taxon>
        <taxon>Trypanosomatida</taxon>
        <taxon>Trypanosomatidae</taxon>
        <taxon>Trypanosoma</taxon>
    </lineage>
</organism>
<evidence type="ECO:0000256" key="5">
    <source>
        <dbReference type="ARBA" id="ARBA00022827"/>
    </source>
</evidence>
<dbReference type="RefSeq" id="XP_011777015.1">
    <property type="nucleotide sequence ID" value="XM_011778713.1"/>
</dbReference>
<dbReference type="GeneID" id="23860881"/>
<protein>
    <submittedName>
        <fullName evidence="10">NADPH--cytochrome p450 reductase, putative</fullName>
        <ecNumber evidence="10">1.6.2.4</ecNumber>
    </submittedName>
</protein>
<dbReference type="PANTHER" id="PTHR19384:SF125">
    <property type="entry name" value="P450 REDUCTASE, PUTATIVE-RELATED"/>
    <property type="match status" value="1"/>
</dbReference>
<evidence type="ECO:0000256" key="7">
    <source>
        <dbReference type="ARBA" id="ARBA00023002"/>
    </source>
</evidence>
<feature type="domain" description="Flavodoxin-like" evidence="8">
    <location>
        <begin position="63"/>
        <end position="224"/>
    </location>
</feature>
<dbReference type="GO" id="GO:0005829">
    <property type="term" value="C:cytosol"/>
    <property type="evidence" value="ECO:0007669"/>
    <property type="project" value="TreeGrafter"/>
</dbReference>